<sequence length="131" mass="14835">MGSNGRHFAYTQTGVKLSRFFFGSVDKALFEDFSDQLLHHCERVQQMCKDAGMKSGFIAPYTPRTSPIEEFFGQVKTYMKSERNSHSSLIQKEFESHVKSSVKAVGSRQSSAEGHFRNAGLYVEQPPEETM</sequence>
<gene>
    <name evidence="2" type="ORF">SUNI508_05075</name>
</gene>
<name>A0ABR2V5A7_9PEZI</name>
<protein>
    <submittedName>
        <fullName evidence="2">Tc1-like transposase DDE domain-containing protein</fullName>
    </submittedName>
</protein>
<evidence type="ECO:0000256" key="1">
    <source>
        <dbReference type="SAM" id="MobiDB-lite"/>
    </source>
</evidence>
<reference evidence="2 3" key="1">
    <citation type="journal article" date="2024" name="J. Plant Pathol.">
        <title>Sequence and assembly of the genome of Seiridium unicorne, isolate CBS 538.82, causal agent of cypress canker disease.</title>
        <authorList>
            <person name="Scali E."/>
            <person name="Rocca G.D."/>
            <person name="Danti R."/>
            <person name="Garbelotto M."/>
            <person name="Barberini S."/>
            <person name="Baroncelli R."/>
            <person name="Emiliani G."/>
        </authorList>
    </citation>
    <scope>NUCLEOTIDE SEQUENCE [LARGE SCALE GENOMIC DNA]</scope>
    <source>
        <strain evidence="2 3">BM-138-508</strain>
    </source>
</reference>
<dbReference type="Gene3D" id="3.30.420.10">
    <property type="entry name" value="Ribonuclease H-like superfamily/Ribonuclease H"/>
    <property type="match status" value="1"/>
</dbReference>
<keyword evidence="3" id="KW-1185">Reference proteome</keyword>
<evidence type="ECO:0000313" key="3">
    <source>
        <dbReference type="Proteomes" id="UP001408356"/>
    </source>
</evidence>
<organism evidence="2 3">
    <name type="scientific">Seiridium unicorne</name>
    <dbReference type="NCBI Taxonomy" id="138068"/>
    <lineage>
        <taxon>Eukaryota</taxon>
        <taxon>Fungi</taxon>
        <taxon>Dikarya</taxon>
        <taxon>Ascomycota</taxon>
        <taxon>Pezizomycotina</taxon>
        <taxon>Sordariomycetes</taxon>
        <taxon>Xylariomycetidae</taxon>
        <taxon>Amphisphaeriales</taxon>
        <taxon>Sporocadaceae</taxon>
        <taxon>Seiridium</taxon>
    </lineage>
</organism>
<dbReference type="EMBL" id="JARVKF010000135">
    <property type="protein sequence ID" value="KAK9422067.1"/>
    <property type="molecule type" value="Genomic_DNA"/>
</dbReference>
<accession>A0ABR2V5A7</accession>
<dbReference type="Proteomes" id="UP001408356">
    <property type="component" value="Unassembled WGS sequence"/>
</dbReference>
<feature type="region of interest" description="Disordered" evidence="1">
    <location>
        <begin position="107"/>
        <end position="131"/>
    </location>
</feature>
<comment type="caution">
    <text evidence="2">The sequence shown here is derived from an EMBL/GenBank/DDBJ whole genome shotgun (WGS) entry which is preliminary data.</text>
</comment>
<proteinExistence type="predicted"/>
<evidence type="ECO:0000313" key="2">
    <source>
        <dbReference type="EMBL" id="KAK9422067.1"/>
    </source>
</evidence>
<dbReference type="InterPro" id="IPR036397">
    <property type="entry name" value="RNaseH_sf"/>
</dbReference>